<comment type="caution">
    <text evidence="1">The sequence shown here is derived from an EMBL/GenBank/DDBJ whole genome shotgun (WGS) entry which is preliminary data.</text>
</comment>
<accession>A0ABQ4ZCN3</accession>
<organism evidence="1 2">
    <name type="scientific">Tanacetum coccineum</name>
    <dbReference type="NCBI Taxonomy" id="301880"/>
    <lineage>
        <taxon>Eukaryota</taxon>
        <taxon>Viridiplantae</taxon>
        <taxon>Streptophyta</taxon>
        <taxon>Embryophyta</taxon>
        <taxon>Tracheophyta</taxon>
        <taxon>Spermatophyta</taxon>
        <taxon>Magnoliopsida</taxon>
        <taxon>eudicotyledons</taxon>
        <taxon>Gunneridae</taxon>
        <taxon>Pentapetalae</taxon>
        <taxon>asterids</taxon>
        <taxon>campanulids</taxon>
        <taxon>Asterales</taxon>
        <taxon>Asteraceae</taxon>
        <taxon>Asteroideae</taxon>
        <taxon>Anthemideae</taxon>
        <taxon>Anthemidinae</taxon>
        <taxon>Tanacetum</taxon>
    </lineage>
</organism>
<dbReference type="EMBL" id="BQNB010011134">
    <property type="protein sequence ID" value="GJS86603.1"/>
    <property type="molecule type" value="Genomic_DNA"/>
</dbReference>
<reference evidence="1" key="2">
    <citation type="submission" date="2022-01" db="EMBL/GenBank/DDBJ databases">
        <authorList>
            <person name="Yamashiro T."/>
            <person name="Shiraishi A."/>
            <person name="Satake H."/>
            <person name="Nakayama K."/>
        </authorList>
    </citation>
    <scope>NUCLEOTIDE SEQUENCE</scope>
</reference>
<gene>
    <name evidence="1" type="ORF">Tco_0769239</name>
</gene>
<protein>
    <submittedName>
        <fullName evidence="1">Uncharacterized protein</fullName>
    </submittedName>
</protein>
<evidence type="ECO:0000313" key="1">
    <source>
        <dbReference type="EMBL" id="GJS86603.1"/>
    </source>
</evidence>
<sequence length="220" mass="23511">MSPSMEACIAEYAAVPAPPSPPPSLLSPWSPLLSQIPLPPLPPPPSSLHLPPPVPTSLSLPSSPLPPLPVSLFIPQPVNRRKDIPKAELPPHMRLCLTAPTSRYEAGESSTVAPRPTRGHRADYVFIGTTDTEIRRRRAKEVGYGIRDVWVDSIEAVDEVAQTTLEGVNDKVTELAVDSYPDAGLPHRLIGVTDDDIDYTCFITTGTVVSGIGIDSGTSG</sequence>
<keyword evidence="2" id="KW-1185">Reference proteome</keyword>
<reference evidence="1" key="1">
    <citation type="journal article" date="2022" name="Int. J. Mol. Sci.">
        <title>Draft Genome of Tanacetum Coccineum: Genomic Comparison of Closely Related Tanacetum-Family Plants.</title>
        <authorList>
            <person name="Yamashiro T."/>
            <person name="Shiraishi A."/>
            <person name="Nakayama K."/>
            <person name="Satake H."/>
        </authorList>
    </citation>
    <scope>NUCLEOTIDE SEQUENCE</scope>
</reference>
<proteinExistence type="predicted"/>
<evidence type="ECO:0000313" key="2">
    <source>
        <dbReference type="Proteomes" id="UP001151760"/>
    </source>
</evidence>
<name>A0ABQ4ZCN3_9ASTR</name>
<dbReference type="Proteomes" id="UP001151760">
    <property type="component" value="Unassembled WGS sequence"/>
</dbReference>